<dbReference type="Pfam" id="PF01535">
    <property type="entry name" value="PPR"/>
    <property type="match status" value="1"/>
</dbReference>
<dbReference type="InterPro" id="IPR050667">
    <property type="entry name" value="PPR-containing_protein"/>
</dbReference>
<protein>
    <recommendedName>
        <fullName evidence="4">PROP1-like PPR domain-containing protein</fullName>
    </recommendedName>
</protein>
<evidence type="ECO:0000256" key="1">
    <source>
        <dbReference type="ARBA" id="ARBA00022737"/>
    </source>
</evidence>
<dbReference type="EMBL" id="JANBPY010002221">
    <property type="protein sequence ID" value="KAJ1955962.1"/>
    <property type="molecule type" value="Genomic_DNA"/>
</dbReference>
<proteinExistence type="predicted"/>
<reference evidence="5" key="1">
    <citation type="submission" date="2022-07" db="EMBL/GenBank/DDBJ databases">
        <title>Phylogenomic reconstructions and comparative analyses of Kickxellomycotina fungi.</title>
        <authorList>
            <person name="Reynolds N.K."/>
            <person name="Stajich J.E."/>
            <person name="Barry K."/>
            <person name="Grigoriev I.V."/>
            <person name="Crous P."/>
            <person name="Smith M.E."/>
        </authorList>
    </citation>
    <scope>NUCLEOTIDE SEQUENCE</scope>
    <source>
        <strain evidence="5">RSA 1196</strain>
    </source>
</reference>
<gene>
    <name evidence="5" type="ORF">IWQ62_005414</name>
</gene>
<evidence type="ECO:0000256" key="3">
    <source>
        <dbReference type="SAM" id="MobiDB-lite"/>
    </source>
</evidence>
<sequence>MRHTACQDRLTLTKMTKQLLQDMANHGQAPTPDDFELATMIYARTHAWVEMEELWHKVSTYWIAYSEEQLRNTTPDQSYFKIYNHFSDTEYFHQHILRLVGACIYYYARAQKFRRCQALLGEVEFRYGVRQSRFILSTLLVAYADVGRMTNALAMRQELESAGWTLSYREFNALLAGEAARPNSNGVDTLLQELEASTTTRPNYSTYHLVINHYLNVGDKTKARHYLSKLWQYLPTTGAITRTLTIRQLIDQGLITEAEAPKHLTPIFFTKRNWNAYTVFIRRCLYTNQPDGALRAYKKLTTNLLDNTGASTLPDYWDVEKGRSVQQLKLESAFLLVLEWLAKRQYYFQLQELIGFGVDHGLLLSPTGEMRAKQALREHLPSRLINTMWSRTERLFPSTRGEELARIIHDAFLISPSNKESASPSQENTRKAVHPQNKEETELLRTRYTILLAKLASQFGMNHATAFDTVTKLLISRKNYQQAQDFFTYMMSDGTCPSPYVYTLLVKALVRCDQLEAAEQLRRQMETEFNMQLPIYAAKSLLAGYVRHHLSDQADQLFSYLTEHQVELPSFSATLLTHRSPHFQPSLDLEGYTVIMQMFSQRQELEFVEYCFSTMQNAGIRPDTKAYNVILTCYAQRGDVARCTQLYRTMVDQGLSPTPETGFSLLKCCAMHGTVTNLSTWYNDLVRREIRLTTPTYNHILQRLVRTPVGLKIALLLFERMWCDSVPQGTEFTPTKALYARDHFVRRDSDLYRQWMHSAIQNYFKNSPQPTFDEDAKDSSAAGGDEERRHTLHSNSRQTPLPFRLPPRCYTHVVPPCPNSLTFKILIRAAAKRGYWTVVTGLFELQRNSMYFSPDLRTYGWAITAFSKLGDHATAMKYWSEFQSAPSFQVAQSYYHWTSLQSVVDLNMLHTQKR</sequence>
<dbReference type="InterPro" id="IPR011990">
    <property type="entry name" value="TPR-like_helical_dom_sf"/>
</dbReference>
<dbReference type="Proteomes" id="UP001150925">
    <property type="component" value="Unassembled WGS sequence"/>
</dbReference>
<dbReference type="InterPro" id="IPR033443">
    <property type="entry name" value="PROP1-like_PPR_dom"/>
</dbReference>
<evidence type="ECO:0000259" key="4">
    <source>
        <dbReference type="Pfam" id="PF17177"/>
    </source>
</evidence>
<name>A0A9W8AMW0_9FUNG</name>
<dbReference type="AlphaFoldDB" id="A0A9W8AMW0"/>
<dbReference type="NCBIfam" id="TIGR00756">
    <property type="entry name" value="PPR"/>
    <property type="match status" value="1"/>
</dbReference>
<feature type="region of interest" description="Disordered" evidence="3">
    <location>
        <begin position="417"/>
        <end position="437"/>
    </location>
</feature>
<feature type="region of interest" description="Disordered" evidence="3">
    <location>
        <begin position="766"/>
        <end position="800"/>
    </location>
</feature>
<organism evidence="5 6">
    <name type="scientific">Dispira parvispora</name>
    <dbReference type="NCBI Taxonomy" id="1520584"/>
    <lineage>
        <taxon>Eukaryota</taxon>
        <taxon>Fungi</taxon>
        <taxon>Fungi incertae sedis</taxon>
        <taxon>Zoopagomycota</taxon>
        <taxon>Kickxellomycotina</taxon>
        <taxon>Dimargaritomycetes</taxon>
        <taxon>Dimargaritales</taxon>
        <taxon>Dimargaritaceae</taxon>
        <taxon>Dispira</taxon>
    </lineage>
</organism>
<comment type="caution">
    <text evidence="5">The sequence shown here is derived from an EMBL/GenBank/DDBJ whole genome shotgun (WGS) entry which is preliminary data.</text>
</comment>
<dbReference type="InterPro" id="IPR002885">
    <property type="entry name" value="PPR_rpt"/>
</dbReference>
<dbReference type="OrthoDB" id="185373at2759"/>
<dbReference type="PANTHER" id="PTHR47939:SF5">
    <property type="entry name" value="PENTACOTRIPEPTIDE-REPEAT REGION OF PRORP DOMAIN-CONTAINING PROTEIN"/>
    <property type="match status" value="1"/>
</dbReference>
<dbReference type="PANTHER" id="PTHR47939">
    <property type="entry name" value="MEMBRANE-ASSOCIATED SALT-INDUCIBLE PROTEIN-LIKE"/>
    <property type="match status" value="1"/>
</dbReference>
<feature type="domain" description="PROP1-like PPR" evidence="4">
    <location>
        <begin position="592"/>
        <end position="691"/>
    </location>
</feature>
<dbReference type="PROSITE" id="PS51375">
    <property type="entry name" value="PPR"/>
    <property type="match status" value="1"/>
</dbReference>
<dbReference type="Gene3D" id="1.25.40.10">
    <property type="entry name" value="Tetratricopeptide repeat domain"/>
    <property type="match status" value="4"/>
</dbReference>
<keyword evidence="1" id="KW-0677">Repeat</keyword>
<evidence type="ECO:0000256" key="2">
    <source>
        <dbReference type="PROSITE-ProRule" id="PRU00708"/>
    </source>
</evidence>
<keyword evidence="6" id="KW-1185">Reference proteome</keyword>
<evidence type="ECO:0000313" key="6">
    <source>
        <dbReference type="Proteomes" id="UP001150925"/>
    </source>
</evidence>
<feature type="repeat" description="PPR" evidence="2">
    <location>
        <begin position="623"/>
        <end position="657"/>
    </location>
</feature>
<dbReference type="Pfam" id="PF17177">
    <property type="entry name" value="PPR_long"/>
    <property type="match status" value="1"/>
</dbReference>
<accession>A0A9W8AMW0</accession>
<feature type="compositionally biased region" description="Polar residues" evidence="3">
    <location>
        <begin position="417"/>
        <end position="427"/>
    </location>
</feature>
<evidence type="ECO:0000313" key="5">
    <source>
        <dbReference type="EMBL" id="KAJ1955962.1"/>
    </source>
</evidence>